<dbReference type="InterPro" id="IPR036942">
    <property type="entry name" value="Beta-barrel_TonB_sf"/>
</dbReference>
<dbReference type="PANTHER" id="PTHR30069:SF29">
    <property type="entry name" value="HEMOGLOBIN AND HEMOGLOBIN-HAPTOGLOBIN-BINDING PROTEIN 1-RELATED"/>
    <property type="match status" value="1"/>
</dbReference>
<organism evidence="17 18">
    <name type="scientific">Gallaecimonas pentaromativorans</name>
    <dbReference type="NCBI Taxonomy" id="584787"/>
    <lineage>
        <taxon>Bacteria</taxon>
        <taxon>Pseudomonadati</taxon>
        <taxon>Pseudomonadota</taxon>
        <taxon>Gammaproteobacteria</taxon>
        <taxon>Enterobacterales</taxon>
        <taxon>Gallaecimonadaceae</taxon>
        <taxon>Gallaecimonas</taxon>
    </lineage>
</organism>
<evidence type="ECO:0000256" key="5">
    <source>
        <dbReference type="ARBA" id="ARBA00022692"/>
    </source>
</evidence>
<dbReference type="Gene3D" id="2.40.170.20">
    <property type="entry name" value="TonB-dependent receptor, beta-barrel domain"/>
    <property type="match status" value="1"/>
</dbReference>
<dbReference type="Gene3D" id="2.170.130.10">
    <property type="entry name" value="TonB-dependent receptor, plug domain"/>
    <property type="match status" value="1"/>
</dbReference>
<keyword evidence="7 13" id="KW-0798">TonB box</keyword>
<dbReference type="GO" id="GO:0009279">
    <property type="term" value="C:cell outer membrane"/>
    <property type="evidence" value="ECO:0007669"/>
    <property type="project" value="UniProtKB-SubCell"/>
</dbReference>
<dbReference type="Proteomes" id="UP000268033">
    <property type="component" value="Unassembled WGS sequence"/>
</dbReference>
<evidence type="ECO:0000256" key="11">
    <source>
        <dbReference type="PROSITE-ProRule" id="PRU01360"/>
    </source>
</evidence>
<keyword evidence="8 11" id="KW-0472">Membrane</keyword>
<evidence type="ECO:0000259" key="16">
    <source>
        <dbReference type="Pfam" id="PF07715"/>
    </source>
</evidence>
<dbReference type="InterPro" id="IPR012910">
    <property type="entry name" value="Plug_dom"/>
</dbReference>
<dbReference type="EMBL" id="RJUL01000010">
    <property type="protein sequence ID" value="ROQ22454.1"/>
    <property type="molecule type" value="Genomic_DNA"/>
</dbReference>
<sequence>MKPSPQWALLALCCAGQAVAEQQTPDAANKDLERIVVQGQRAQQAKPDTAIVSIDAQQISRNLSADLSDVLRYEPGVSVTRDERFGIGSINIRGMDGNRVKILVDGVELADSYGPTTTYLQSGRNTVDMDALARMDIIKGGDVSAGSGALGGVVQFRTKDPADFLSANGNDSYLSLQAGYRSDAERYSETATLANRHGAVESLLVYTRRDGQETENHGGGSDIRGPGRGAVNPGDNQSDNVLGKAIWHISSDNQLGVVGEHFNGQSAIKLYSESSATALNRSDDDITRNRLGLFQTLGGDFVLFDQLHWQLDYQKTRTENGTLINSATSHRLVNRFYDQKGYQGRINLAKQLGSHSLRYGANYQHQDYENLNHNTVDGVTDTSRFSPKADGNIYGLYLEDNWQLSPSLALLPALRYDNYHYRTQADSYVADWGDSKNHKLTGQLGFNWQVAGPLALFGRYGSGFRAPSINDLYYYYENNVSFGGNNYSYIIRPNPNLKSEQSTFSELGLRLSTSHGDAELTFFDNHYRNFIESQVPLGASAEYSLGEFTSQNLDKVRIKGVELKGTLDLGTFWGSAEGLRLKGAAAYADGKNTGDNAPLDSVSPLQLYTGLDYDAPAGNWGSSLNVTWTARKKPSDITTANQWLATPSFTVVDMTAYYRPLEQLQLSAGLFNLLDKKYWVWSQVRTLSTQSQNIERYSQPGRNVGVGIKYSF</sequence>
<accession>A0A3N1NRP0</accession>
<dbReference type="Pfam" id="PF00593">
    <property type="entry name" value="TonB_dep_Rec_b-barrel"/>
    <property type="match status" value="1"/>
</dbReference>
<evidence type="ECO:0000313" key="18">
    <source>
        <dbReference type="Proteomes" id="UP000268033"/>
    </source>
</evidence>
<gene>
    <name evidence="17" type="ORF">EDC28_11097</name>
</gene>
<evidence type="ECO:0000259" key="15">
    <source>
        <dbReference type="Pfam" id="PF00593"/>
    </source>
</evidence>
<dbReference type="InterPro" id="IPR039426">
    <property type="entry name" value="TonB-dep_rcpt-like"/>
</dbReference>
<evidence type="ECO:0000256" key="9">
    <source>
        <dbReference type="ARBA" id="ARBA00023170"/>
    </source>
</evidence>
<feature type="short sequence motif" description="TonB C-terminal box" evidence="12">
    <location>
        <begin position="695"/>
        <end position="712"/>
    </location>
</feature>
<dbReference type="InterPro" id="IPR000531">
    <property type="entry name" value="Beta-barrel_TonB"/>
</dbReference>
<dbReference type="NCBIfam" id="TIGR01786">
    <property type="entry name" value="TonB-hemlactrns"/>
    <property type="match status" value="1"/>
</dbReference>
<evidence type="ECO:0000256" key="7">
    <source>
        <dbReference type="ARBA" id="ARBA00023077"/>
    </source>
</evidence>
<dbReference type="NCBIfam" id="TIGR01785">
    <property type="entry name" value="TonB-hemin"/>
    <property type="match status" value="1"/>
</dbReference>
<evidence type="ECO:0000256" key="14">
    <source>
        <dbReference type="SAM" id="SignalP"/>
    </source>
</evidence>
<evidence type="ECO:0000256" key="1">
    <source>
        <dbReference type="ARBA" id="ARBA00004571"/>
    </source>
</evidence>
<keyword evidence="10 11" id="KW-0998">Cell outer membrane</keyword>
<name>A0A3N1NRP0_9GAMM</name>
<evidence type="ECO:0000256" key="4">
    <source>
        <dbReference type="ARBA" id="ARBA00022452"/>
    </source>
</evidence>
<feature type="chain" id="PRO_5018002898" evidence="14">
    <location>
        <begin position="21"/>
        <end position="712"/>
    </location>
</feature>
<keyword evidence="6 14" id="KW-0732">Signal</keyword>
<keyword evidence="3 11" id="KW-0813">Transport</keyword>
<dbReference type="GO" id="GO:0015232">
    <property type="term" value="F:heme transmembrane transporter activity"/>
    <property type="evidence" value="ECO:0007669"/>
    <property type="project" value="InterPro"/>
</dbReference>
<comment type="caution">
    <text evidence="17">The sequence shown here is derived from an EMBL/GenBank/DDBJ whole genome shotgun (WGS) entry which is preliminary data.</text>
</comment>
<feature type="signal peptide" evidence="14">
    <location>
        <begin position="1"/>
        <end position="20"/>
    </location>
</feature>
<feature type="domain" description="TonB-dependent receptor-like beta-barrel" evidence="15">
    <location>
        <begin position="252"/>
        <end position="673"/>
    </location>
</feature>
<comment type="similarity">
    <text evidence="2">Belongs to the TonB-dependent receptor family. Hemoglobin/haptoglobin binding protein subfamily.</text>
</comment>
<reference evidence="17 18" key="1">
    <citation type="submission" date="2018-11" db="EMBL/GenBank/DDBJ databases">
        <title>Genomic Encyclopedia of Type Strains, Phase IV (KMG-IV): sequencing the most valuable type-strain genomes for metagenomic binning, comparative biology and taxonomic classification.</title>
        <authorList>
            <person name="Goeker M."/>
        </authorList>
    </citation>
    <scope>NUCLEOTIDE SEQUENCE [LARGE SCALE GENOMIC DNA]</scope>
    <source>
        <strain evidence="17 18">DSM 21945</strain>
    </source>
</reference>
<comment type="subcellular location">
    <subcellularLocation>
        <location evidence="1 11">Cell outer membrane</location>
        <topology evidence="1 11">Multi-pass membrane protein</topology>
    </subcellularLocation>
</comment>
<dbReference type="InterPro" id="IPR011276">
    <property type="entry name" value="TonB_haem/Hb_rcpt"/>
</dbReference>
<evidence type="ECO:0000256" key="8">
    <source>
        <dbReference type="ARBA" id="ARBA00023136"/>
    </source>
</evidence>
<evidence type="ECO:0000256" key="12">
    <source>
        <dbReference type="PROSITE-ProRule" id="PRU10144"/>
    </source>
</evidence>
<dbReference type="InterPro" id="IPR010949">
    <property type="entry name" value="TonB_Hb/transfer/lactofer_rcpt"/>
</dbReference>
<evidence type="ECO:0000256" key="2">
    <source>
        <dbReference type="ARBA" id="ARBA00008143"/>
    </source>
</evidence>
<evidence type="ECO:0000313" key="17">
    <source>
        <dbReference type="EMBL" id="ROQ22454.1"/>
    </source>
</evidence>
<dbReference type="PANTHER" id="PTHR30069">
    <property type="entry name" value="TONB-DEPENDENT OUTER MEMBRANE RECEPTOR"/>
    <property type="match status" value="1"/>
</dbReference>
<evidence type="ECO:0000256" key="6">
    <source>
        <dbReference type="ARBA" id="ARBA00022729"/>
    </source>
</evidence>
<dbReference type="AlphaFoldDB" id="A0A3N1NRP0"/>
<dbReference type="GO" id="GO:0044718">
    <property type="term" value="P:siderophore transmembrane transport"/>
    <property type="evidence" value="ECO:0007669"/>
    <property type="project" value="TreeGrafter"/>
</dbReference>
<dbReference type="PROSITE" id="PS52016">
    <property type="entry name" value="TONB_DEPENDENT_REC_3"/>
    <property type="match status" value="1"/>
</dbReference>
<feature type="domain" description="TonB-dependent receptor plug" evidence="16">
    <location>
        <begin position="49"/>
        <end position="153"/>
    </location>
</feature>
<protein>
    <submittedName>
        <fullName evidence="17">Hemoglobin/transferrin/lactoferrin receptor protein</fullName>
    </submittedName>
</protein>
<proteinExistence type="inferred from homology"/>
<dbReference type="PROSITE" id="PS01156">
    <property type="entry name" value="TONB_DEPENDENT_REC_2"/>
    <property type="match status" value="1"/>
</dbReference>
<keyword evidence="5 11" id="KW-0812">Transmembrane</keyword>
<keyword evidence="4 11" id="KW-1134">Transmembrane beta strand</keyword>
<keyword evidence="18" id="KW-1185">Reference proteome</keyword>
<dbReference type="RefSeq" id="WP_123422379.1">
    <property type="nucleotide sequence ID" value="NZ_RJUL01000010.1"/>
</dbReference>
<evidence type="ECO:0000256" key="13">
    <source>
        <dbReference type="RuleBase" id="RU003357"/>
    </source>
</evidence>
<dbReference type="InterPro" id="IPR010917">
    <property type="entry name" value="TonB_rcpt_CS"/>
</dbReference>
<evidence type="ECO:0000256" key="3">
    <source>
        <dbReference type="ARBA" id="ARBA00022448"/>
    </source>
</evidence>
<dbReference type="SUPFAM" id="SSF56935">
    <property type="entry name" value="Porins"/>
    <property type="match status" value="1"/>
</dbReference>
<dbReference type="InterPro" id="IPR037066">
    <property type="entry name" value="Plug_dom_sf"/>
</dbReference>
<evidence type="ECO:0000256" key="10">
    <source>
        <dbReference type="ARBA" id="ARBA00023237"/>
    </source>
</evidence>
<keyword evidence="9 17" id="KW-0675">Receptor</keyword>
<dbReference type="Pfam" id="PF07715">
    <property type="entry name" value="Plug"/>
    <property type="match status" value="1"/>
</dbReference>
<dbReference type="CDD" id="cd01347">
    <property type="entry name" value="ligand_gated_channel"/>
    <property type="match status" value="1"/>
</dbReference>
<dbReference type="GO" id="GO:0015344">
    <property type="term" value="F:siderophore uptake transmembrane transporter activity"/>
    <property type="evidence" value="ECO:0007669"/>
    <property type="project" value="TreeGrafter"/>
</dbReference>
<dbReference type="STRING" id="584787.GCA_001247655_01004"/>